<dbReference type="InterPro" id="IPR022998">
    <property type="entry name" value="ThiamineP_synth_TenI"/>
</dbReference>
<feature type="domain" description="Thiamine phosphate synthase/TenI" evidence="1">
    <location>
        <begin position="4"/>
        <end position="40"/>
    </location>
</feature>
<dbReference type="InterPro" id="IPR013785">
    <property type="entry name" value="Aldolase_TIM"/>
</dbReference>
<evidence type="ECO:0000259" key="1">
    <source>
        <dbReference type="Pfam" id="PF02581"/>
    </source>
</evidence>
<gene>
    <name evidence="2" type="ORF">ACFQND_07635</name>
</gene>
<dbReference type="EMBL" id="JBHSRS010000016">
    <property type="protein sequence ID" value="MFC6281100.1"/>
    <property type="molecule type" value="Genomic_DNA"/>
</dbReference>
<sequence>MAYWGKLLPVPVVGIAGMDIARTEQAARCGAAGVAVISAITAAASPEAVIAQLQDAVRRGKSQPPATAPRMPPPSAHCLIIEPRKRQATYA</sequence>
<dbReference type="RefSeq" id="WP_366145810.1">
    <property type="nucleotide sequence ID" value="NZ_JBHSRS010000016.1"/>
</dbReference>
<proteinExistence type="predicted"/>
<accession>A0ABW1TV49</accession>
<dbReference type="Pfam" id="PF02581">
    <property type="entry name" value="TMP-TENI"/>
    <property type="match status" value="1"/>
</dbReference>
<organism evidence="2 3">
    <name type="scientific">Polaromonas aquatica</name>
    <dbReference type="NCBI Taxonomy" id="332657"/>
    <lineage>
        <taxon>Bacteria</taxon>
        <taxon>Pseudomonadati</taxon>
        <taxon>Pseudomonadota</taxon>
        <taxon>Betaproteobacteria</taxon>
        <taxon>Burkholderiales</taxon>
        <taxon>Comamonadaceae</taxon>
        <taxon>Polaromonas</taxon>
    </lineage>
</organism>
<dbReference type="SUPFAM" id="SSF51391">
    <property type="entry name" value="Thiamin phosphate synthase"/>
    <property type="match status" value="1"/>
</dbReference>
<dbReference type="Proteomes" id="UP001596270">
    <property type="component" value="Unassembled WGS sequence"/>
</dbReference>
<keyword evidence="3" id="KW-1185">Reference proteome</keyword>
<reference evidence="3" key="1">
    <citation type="journal article" date="2019" name="Int. J. Syst. Evol. Microbiol.">
        <title>The Global Catalogue of Microorganisms (GCM) 10K type strain sequencing project: providing services to taxonomists for standard genome sequencing and annotation.</title>
        <authorList>
            <consortium name="The Broad Institute Genomics Platform"/>
            <consortium name="The Broad Institute Genome Sequencing Center for Infectious Disease"/>
            <person name="Wu L."/>
            <person name="Ma J."/>
        </authorList>
    </citation>
    <scope>NUCLEOTIDE SEQUENCE [LARGE SCALE GENOMIC DNA]</scope>
    <source>
        <strain evidence="3">CCUG 39402</strain>
    </source>
</reference>
<dbReference type="Gene3D" id="3.20.20.70">
    <property type="entry name" value="Aldolase class I"/>
    <property type="match status" value="1"/>
</dbReference>
<name>A0ABW1TV49_9BURK</name>
<evidence type="ECO:0000313" key="2">
    <source>
        <dbReference type="EMBL" id="MFC6281100.1"/>
    </source>
</evidence>
<comment type="caution">
    <text evidence="2">The sequence shown here is derived from an EMBL/GenBank/DDBJ whole genome shotgun (WGS) entry which is preliminary data.</text>
</comment>
<protein>
    <submittedName>
        <fullName evidence="2">Thiamine phosphate synthase</fullName>
    </submittedName>
</protein>
<dbReference type="InterPro" id="IPR036206">
    <property type="entry name" value="ThiamineP_synth_sf"/>
</dbReference>
<evidence type="ECO:0000313" key="3">
    <source>
        <dbReference type="Proteomes" id="UP001596270"/>
    </source>
</evidence>